<keyword evidence="5" id="KW-0472">Membrane</keyword>
<reference evidence="8 9" key="1">
    <citation type="submission" date="2015-06" db="EMBL/GenBank/DDBJ databases">
        <title>Genome sequence of Pseudoalteromonas aliena.</title>
        <authorList>
            <person name="Xie B.-B."/>
            <person name="Rong J.-C."/>
            <person name="Qin Q.-L."/>
            <person name="Zhang Y.-Z."/>
        </authorList>
    </citation>
    <scope>NUCLEOTIDE SEQUENCE [LARGE SCALE GENOMIC DNA]</scope>
    <source>
        <strain evidence="8 9">SW19</strain>
    </source>
</reference>
<feature type="transmembrane region" description="Helical" evidence="5">
    <location>
        <begin position="304"/>
        <end position="325"/>
    </location>
</feature>
<dbReference type="Pfam" id="PF00672">
    <property type="entry name" value="HAMP"/>
    <property type="match status" value="1"/>
</dbReference>
<evidence type="ECO:0000256" key="1">
    <source>
        <dbReference type="ARBA" id="ARBA00004370"/>
    </source>
</evidence>
<protein>
    <submittedName>
        <fullName evidence="8">Methyl-accepting chemotaxis protein</fullName>
    </submittedName>
</protein>
<organism evidence="8 9">
    <name type="scientific">Pseudoalteromonas aliena SW19</name>
    <dbReference type="NCBI Taxonomy" id="1314866"/>
    <lineage>
        <taxon>Bacteria</taxon>
        <taxon>Pseudomonadati</taxon>
        <taxon>Pseudomonadota</taxon>
        <taxon>Gammaproteobacteria</taxon>
        <taxon>Alteromonadales</taxon>
        <taxon>Pseudoalteromonadaceae</taxon>
        <taxon>Pseudoalteromonas</taxon>
    </lineage>
</organism>
<dbReference type="InterPro" id="IPR004090">
    <property type="entry name" value="Chemotax_Me-accpt_rcpt"/>
</dbReference>
<dbReference type="PROSITE" id="PS50111">
    <property type="entry name" value="CHEMOTAXIS_TRANSDUC_2"/>
    <property type="match status" value="1"/>
</dbReference>
<dbReference type="InterPro" id="IPR004089">
    <property type="entry name" value="MCPsignal_dom"/>
</dbReference>
<dbReference type="SMART" id="SM00304">
    <property type="entry name" value="HAMP"/>
    <property type="match status" value="1"/>
</dbReference>
<gene>
    <name evidence="8" type="primary">mcp</name>
    <name evidence="8" type="ORF">PALI_a1478</name>
</gene>
<keyword evidence="9" id="KW-1185">Reference proteome</keyword>
<dbReference type="Pfam" id="PF00015">
    <property type="entry name" value="MCPsignal"/>
    <property type="match status" value="1"/>
</dbReference>
<dbReference type="PROSITE" id="PS50885">
    <property type="entry name" value="HAMP"/>
    <property type="match status" value="1"/>
</dbReference>
<dbReference type="SMART" id="SM00283">
    <property type="entry name" value="MA"/>
    <property type="match status" value="1"/>
</dbReference>
<dbReference type="CDD" id="cd06225">
    <property type="entry name" value="HAMP"/>
    <property type="match status" value="1"/>
</dbReference>
<dbReference type="InterPro" id="IPR003660">
    <property type="entry name" value="HAMP_dom"/>
</dbReference>
<name>A0ABR9DV40_9GAMM</name>
<dbReference type="PANTHER" id="PTHR32089">
    <property type="entry name" value="METHYL-ACCEPTING CHEMOTAXIS PROTEIN MCPB"/>
    <property type="match status" value="1"/>
</dbReference>
<dbReference type="Gene3D" id="3.30.450.20">
    <property type="entry name" value="PAS domain"/>
    <property type="match status" value="1"/>
</dbReference>
<dbReference type="CDD" id="cd11386">
    <property type="entry name" value="MCP_signal"/>
    <property type="match status" value="1"/>
</dbReference>
<keyword evidence="5" id="KW-1133">Transmembrane helix</keyword>
<keyword evidence="2 4" id="KW-0807">Transducer</keyword>
<dbReference type="EMBL" id="AQGU01000022">
    <property type="protein sequence ID" value="MBE0358234.1"/>
    <property type="molecule type" value="Genomic_DNA"/>
</dbReference>
<evidence type="ECO:0000259" key="7">
    <source>
        <dbReference type="PROSITE" id="PS50885"/>
    </source>
</evidence>
<evidence type="ECO:0000256" key="3">
    <source>
        <dbReference type="ARBA" id="ARBA00029447"/>
    </source>
</evidence>
<evidence type="ECO:0000313" key="8">
    <source>
        <dbReference type="EMBL" id="MBE0358234.1"/>
    </source>
</evidence>
<evidence type="ECO:0000313" key="9">
    <source>
        <dbReference type="Proteomes" id="UP000648482"/>
    </source>
</evidence>
<dbReference type="SUPFAM" id="SSF58104">
    <property type="entry name" value="Methyl-accepting chemotaxis protein (MCP) signaling domain"/>
    <property type="match status" value="1"/>
</dbReference>
<evidence type="ECO:0000256" key="2">
    <source>
        <dbReference type="ARBA" id="ARBA00023224"/>
    </source>
</evidence>
<sequence length="656" mass="71560">MPNSKNNLFLKISHWSLKTKLTLIFLFVGILPALITTTISTLQSKSRVEHNISQSLEAINQIKRTQIEDYFKQKTADIELLAMIIPQINKDSYDSFFSEYIKKYGYYDLFLIDDEGLIYYTQAKESDYQTNILNGKYASSNLGTLIQEVKLSKRFGIVDYKPYAPSNDEPAAFIAIPVENSEIIVALQLSSEGTNQIMGVRDGMGKTGESYLVGEDKLMRSDSYLDPEGHSLKASFAGNVKNNGVNTDAVNFALNGQQGTNLIKDYNGNNVLSAYNSIKIGNFNWLILSEIDESEAFESVNQGIIFSTILIVGAAIIVIFIGVFFSRKIANPIIVASLFAEKVAAGDLSSNIKVHAHDEVGMLQVALHTMLENLRKMISELSNVALQQGSTATELASVTEQTSLAVTEQQAQTIQVVAATTEMSATIKEIASTTSNASLICENIQTMAREGSENNDSTYNALVSLGEATQATAQEVTNLRHNSEKIVNVLSVIKKIADQTNLLALNAAIEAARAGEQGRGFAVVADEVRSLAKSTQESTMEIEVIIEAVVNASNAAVKTMTTNVDHTTQVQEIASKANLINNKVAKEVDGIFDMVVQIAAASEEQTTTIDEIARNIEAINMGISETEQAVRDIAESSSELSRMASNLNDETQKFTL</sequence>
<dbReference type="RefSeq" id="WP_193154823.1">
    <property type="nucleotide sequence ID" value="NZ_AQGU01000022.1"/>
</dbReference>
<comment type="subcellular location">
    <subcellularLocation>
        <location evidence="1">Membrane</location>
    </subcellularLocation>
</comment>
<comment type="caution">
    <text evidence="8">The sequence shown here is derived from an EMBL/GenBank/DDBJ whole genome shotgun (WGS) entry which is preliminary data.</text>
</comment>
<feature type="domain" description="HAMP" evidence="7">
    <location>
        <begin position="327"/>
        <end position="379"/>
    </location>
</feature>
<dbReference type="Gene3D" id="1.10.287.950">
    <property type="entry name" value="Methyl-accepting chemotaxis protein"/>
    <property type="match status" value="1"/>
</dbReference>
<evidence type="ECO:0000256" key="4">
    <source>
        <dbReference type="PROSITE-ProRule" id="PRU00284"/>
    </source>
</evidence>
<evidence type="ECO:0000256" key="5">
    <source>
        <dbReference type="SAM" id="Phobius"/>
    </source>
</evidence>
<keyword evidence="5" id="KW-0812">Transmembrane</keyword>
<dbReference type="PANTHER" id="PTHR32089:SF120">
    <property type="entry name" value="METHYL-ACCEPTING CHEMOTAXIS PROTEIN TLPQ"/>
    <property type="match status" value="1"/>
</dbReference>
<dbReference type="Proteomes" id="UP000648482">
    <property type="component" value="Unassembled WGS sequence"/>
</dbReference>
<feature type="domain" description="Methyl-accepting transducer" evidence="6">
    <location>
        <begin position="384"/>
        <end position="620"/>
    </location>
</feature>
<evidence type="ECO:0000259" key="6">
    <source>
        <dbReference type="PROSITE" id="PS50111"/>
    </source>
</evidence>
<accession>A0ABR9DV40</accession>
<proteinExistence type="inferred from homology"/>
<dbReference type="PRINTS" id="PR00260">
    <property type="entry name" value="CHEMTRNSDUCR"/>
</dbReference>
<comment type="similarity">
    <text evidence="3">Belongs to the methyl-accepting chemotaxis (MCP) protein family.</text>
</comment>
<feature type="transmembrane region" description="Helical" evidence="5">
    <location>
        <begin position="21"/>
        <end position="42"/>
    </location>
</feature>